<dbReference type="PANTHER" id="PTHR44858:SF1">
    <property type="entry name" value="UDP-N-ACETYLGLUCOSAMINE--PEPTIDE N-ACETYLGLUCOSAMINYLTRANSFERASE SPINDLY-RELATED"/>
    <property type="match status" value="1"/>
</dbReference>
<evidence type="ECO:0000256" key="2">
    <source>
        <dbReference type="ARBA" id="ARBA00022803"/>
    </source>
</evidence>
<keyword evidence="2 3" id="KW-0802">TPR repeat</keyword>
<dbReference type="KEGG" id="poz:I0K15_16820"/>
<dbReference type="Gene3D" id="1.25.40.10">
    <property type="entry name" value="Tetratricopeptide repeat domain"/>
    <property type="match status" value="1"/>
</dbReference>
<dbReference type="PANTHER" id="PTHR44858">
    <property type="entry name" value="TETRATRICOPEPTIDE REPEAT PROTEIN 6"/>
    <property type="match status" value="1"/>
</dbReference>
<dbReference type="SMART" id="SM00028">
    <property type="entry name" value="TPR"/>
    <property type="match status" value="3"/>
</dbReference>
<feature type="repeat" description="TPR" evidence="3">
    <location>
        <begin position="95"/>
        <end position="128"/>
    </location>
</feature>
<dbReference type="RefSeq" id="WP_196102638.1">
    <property type="nucleotide sequence ID" value="NZ_CP064942.1"/>
</dbReference>
<feature type="signal peptide" evidence="4">
    <location>
        <begin position="1"/>
        <end position="23"/>
    </location>
</feature>
<dbReference type="Proteomes" id="UP000594800">
    <property type="component" value="Chromosome"/>
</dbReference>
<organism evidence="5 6">
    <name type="scientific">Pontivivens ytuae</name>
    <dbReference type="NCBI Taxonomy" id="2789856"/>
    <lineage>
        <taxon>Bacteria</taxon>
        <taxon>Pseudomonadati</taxon>
        <taxon>Pseudomonadota</taxon>
        <taxon>Alphaproteobacteria</taxon>
        <taxon>Rhodobacterales</taxon>
        <taxon>Paracoccaceae</taxon>
        <taxon>Pontivivens</taxon>
    </lineage>
</organism>
<keyword evidence="1" id="KW-0677">Repeat</keyword>
<keyword evidence="6" id="KW-1185">Reference proteome</keyword>
<dbReference type="InterPro" id="IPR050498">
    <property type="entry name" value="Ycf3"/>
</dbReference>
<evidence type="ECO:0000313" key="5">
    <source>
        <dbReference type="EMBL" id="QPH53429.1"/>
    </source>
</evidence>
<evidence type="ECO:0000256" key="4">
    <source>
        <dbReference type="SAM" id="SignalP"/>
    </source>
</evidence>
<keyword evidence="4" id="KW-0732">Signal</keyword>
<dbReference type="EMBL" id="CP064942">
    <property type="protein sequence ID" value="QPH53429.1"/>
    <property type="molecule type" value="Genomic_DNA"/>
</dbReference>
<gene>
    <name evidence="5" type="ORF">I0K15_16820</name>
</gene>
<proteinExistence type="predicted"/>
<dbReference type="InterPro" id="IPR011990">
    <property type="entry name" value="TPR-like_helical_dom_sf"/>
</dbReference>
<dbReference type="PROSITE" id="PS50005">
    <property type="entry name" value="TPR"/>
    <property type="match status" value="1"/>
</dbReference>
<evidence type="ECO:0000256" key="3">
    <source>
        <dbReference type="PROSITE-ProRule" id="PRU00339"/>
    </source>
</evidence>
<evidence type="ECO:0000256" key="1">
    <source>
        <dbReference type="ARBA" id="ARBA00022737"/>
    </source>
</evidence>
<reference evidence="5 6" key="1">
    <citation type="submission" date="2020-11" db="EMBL/GenBank/DDBJ databases">
        <title>Description of Pontivivens ytuae sp. nov. isolated from deep sea sediment of Mariana Trench.</title>
        <authorList>
            <person name="Wang Z."/>
            <person name="Sun Q.-L."/>
            <person name="Xu X.-D."/>
            <person name="Tang Y.-Z."/>
            <person name="Zhang J."/>
        </authorList>
    </citation>
    <scope>NUCLEOTIDE SEQUENCE [LARGE SCALE GENOMIC DNA]</scope>
    <source>
        <strain evidence="5 6">MT2928</strain>
    </source>
</reference>
<accession>A0A7S9LQH6</accession>
<dbReference type="SUPFAM" id="SSF48452">
    <property type="entry name" value="TPR-like"/>
    <property type="match status" value="1"/>
</dbReference>
<protein>
    <submittedName>
        <fullName evidence="5">Tetratricopeptide repeat protein</fullName>
    </submittedName>
</protein>
<dbReference type="AlphaFoldDB" id="A0A7S9LQH6"/>
<sequence>MRQGSIALASLAVALAFCAPAHAEQSLPELMAELADPEAQDVAGIENEIIRRWSQSGSPAMDLLVRRGQDAIESSDFAGAVEHFTAAIDHAPDFAEAYNGRATAYFLQEEYGLALEDVEAVLALNEQHFGALAGLGFIMERLGEEALAWRAFRMAQALNPHQDAVNDAILRLDPVARGTEL</sequence>
<feature type="chain" id="PRO_5032468220" evidence="4">
    <location>
        <begin position="24"/>
        <end position="181"/>
    </location>
</feature>
<dbReference type="InterPro" id="IPR019734">
    <property type="entry name" value="TPR_rpt"/>
</dbReference>
<name>A0A7S9LQH6_9RHOB</name>
<evidence type="ECO:0000313" key="6">
    <source>
        <dbReference type="Proteomes" id="UP000594800"/>
    </source>
</evidence>